<name>A0A034VHC2_BACDO</name>
<reference evidence="7" key="1">
    <citation type="journal article" date="2014" name="BMC Genomics">
        <title>Characterizing the developmental transcriptome of the oriental fruit fly, Bactrocera dorsalis (Diptera: Tephritidae) through comparative genomic analysis with Drosophila melanogaster utilizing modENCODE datasets.</title>
        <authorList>
            <person name="Geib S.M."/>
            <person name="Calla B."/>
            <person name="Hall B."/>
            <person name="Hou S."/>
            <person name="Manoukis N.C."/>
        </authorList>
    </citation>
    <scope>NUCLEOTIDE SEQUENCE</scope>
    <source>
        <strain evidence="7">Punador</strain>
    </source>
</reference>
<evidence type="ECO:0000259" key="6">
    <source>
        <dbReference type="Pfam" id="PF00472"/>
    </source>
</evidence>
<dbReference type="SUPFAM" id="SSF75620">
    <property type="entry name" value="Release factor"/>
    <property type="match status" value="1"/>
</dbReference>
<dbReference type="InterPro" id="IPR052405">
    <property type="entry name" value="Mito_Transl_Release_Factor"/>
</dbReference>
<dbReference type="Gene3D" id="3.30.160.20">
    <property type="match status" value="1"/>
</dbReference>
<evidence type="ECO:0000313" key="7">
    <source>
        <dbReference type="EMBL" id="JAC41160.1"/>
    </source>
</evidence>
<dbReference type="AlphaFoldDB" id="A0A034VHC2"/>
<dbReference type="OrthoDB" id="277888at2759"/>
<proteinExistence type="inferred from homology"/>
<evidence type="ECO:0000256" key="4">
    <source>
        <dbReference type="ARBA" id="ARBA00023128"/>
    </source>
</evidence>
<dbReference type="PANTHER" id="PTHR46203">
    <property type="entry name" value="PROBABLE PEPTIDE CHAIN RELEASE FACTOR C12ORF65"/>
    <property type="match status" value="1"/>
</dbReference>
<feature type="domain" description="Prokaryotic-type class I peptide chain release factors" evidence="6">
    <location>
        <begin position="43"/>
        <end position="137"/>
    </location>
</feature>
<feature type="region of interest" description="Disordered" evidence="5">
    <location>
        <begin position="126"/>
        <end position="158"/>
    </location>
</feature>
<dbReference type="InterPro" id="IPR000352">
    <property type="entry name" value="Pep_chain_release_fac_I"/>
</dbReference>
<protein>
    <submittedName>
        <fullName evidence="7">Putative peptide chain release factor C12orf65, mitochondrial</fullName>
    </submittedName>
</protein>
<dbReference type="EMBL" id="GAKP01017792">
    <property type="protein sequence ID" value="JAC41160.1"/>
    <property type="molecule type" value="Transcribed_RNA"/>
</dbReference>
<evidence type="ECO:0000256" key="3">
    <source>
        <dbReference type="ARBA" id="ARBA00022946"/>
    </source>
</evidence>
<dbReference type="PANTHER" id="PTHR46203:SF1">
    <property type="entry name" value="MITOCHONDRIAL TRANSLATION RELEASE FACTOR IN RESCUE"/>
    <property type="match status" value="1"/>
</dbReference>
<dbReference type="InterPro" id="IPR045853">
    <property type="entry name" value="Pep_chain_release_fac_I_sf"/>
</dbReference>
<accession>A0A034VHC2</accession>
<sequence>MLQRLLGRAVARHNALPTSLTESTTCYRFKTTNSKIDYSKYPKLNEDDLEEDFMRGSGPGGQSVNKTSNCVFLRHIPTNITIKCHTHRLASKNRIEARKLLLEKLDAHFNGENAVATQIKILESKKSTERKRRQQKLNEMKKNWKEREQAISDSEEKA</sequence>
<evidence type="ECO:0000256" key="2">
    <source>
        <dbReference type="ARBA" id="ARBA00010835"/>
    </source>
</evidence>
<gene>
    <name evidence="7" type="primary">CL065</name>
</gene>
<keyword evidence="3" id="KW-0809">Transit peptide</keyword>
<feature type="compositionally biased region" description="Basic and acidic residues" evidence="5">
    <location>
        <begin position="136"/>
        <end position="158"/>
    </location>
</feature>
<evidence type="ECO:0000256" key="5">
    <source>
        <dbReference type="SAM" id="MobiDB-lite"/>
    </source>
</evidence>
<dbReference type="Pfam" id="PF00472">
    <property type="entry name" value="RF-1"/>
    <property type="match status" value="1"/>
</dbReference>
<keyword evidence="4" id="KW-0496">Mitochondrion</keyword>
<dbReference type="GO" id="GO:0003747">
    <property type="term" value="F:translation release factor activity"/>
    <property type="evidence" value="ECO:0007669"/>
    <property type="project" value="InterPro"/>
</dbReference>
<comment type="subcellular location">
    <subcellularLocation>
        <location evidence="1">Mitochondrion</location>
    </subcellularLocation>
</comment>
<organism evidence="7">
    <name type="scientific">Bactrocera dorsalis</name>
    <name type="common">Oriental fruit fly</name>
    <name type="synonym">Dacus dorsalis</name>
    <dbReference type="NCBI Taxonomy" id="27457"/>
    <lineage>
        <taxon>Eukaryota</taxon>
        <taxon>Metazoa</taxon>
        <taxon>Ecdysozoa</taxon>
        <taxon>Arthropoda</taxon>
        <taxon>Hexapoda</taxon>
        <taxon>Insecta</taxon>
        <taxon>Pterygota</taxon>
        <taxon>Neoptera</taxon>
        <taxon>Endopterygota</taxon>
        <taxon>Diptera</taxon>
        <taxon>Brachycera</taxon>
        <taxon>Muscomorpha</taxon>
        <taxon>Tephritoidea</taxon>
        <taxon>Tephritidae</taxon>
        <taxon>Bactrocera</taxon>
        <taxon>Bactrocera</taxon>
    </lineage>
</organism>
<comment type="similarity">
    <text evidence="2">Belongs to the prokaryotic/mitochondrial release factor family.</text>
</comment>
<dbReference type="GO" id="GO:0005739">
    <property type="term" value="C:mitochondrion"/>
    <property type="evidence" value="ECO:0007669"/>
    <property type="project" value="UniProtKB-SubCell"/>
</dbReference>
<evidence type="ECO:0000256" key="1">
    <source>
        <dbReference type="ARBA" id="ARBA00004173"/>
    </source>
</evidence>